<name>A0A7S8C187_9HYPH</name>
<dbReference type="GO" id="GO:0010420">
    <property type="term" value="F:polyprenyldihydroxybenzoate methyltransferase activity"/>
    <property type="evidence" value="ECO:0007669"/>
    <property type="project" value="TreeGrafter"/>
</dbReference>
<organism evidence="2 3">
    <name type="scientific">Kaustia mangrovi</name>
    <dbReference type="NCBI Taxonomy" id="2593653"/>
    <lineage>
        <taxon>Bacteria</taxon>
        <taxon>Pseudomonadati</taxon>
        <taxon>Pseudomonadota</taxon>
        <taxon>Alphaproteobacteria</taxon>
        <taxon>Hyphomicrobiales</taxon>
        <taxon>Parvibaculaceae</taxon>
        <taxon>Kaustia</taxon>
    </lineage>
</organism>
<dbReference type="PANTHER" id="PTHR43464:SF23">
    <property type="entry name" value="JUVENILE HORMONE ACID O-METHYLTRANSFERASE"/>
    <property type="match status" value="1"/>
</dbReference>
<sequence>MSEVVALQGYMGDGAEGSDERIEWLAETILRNRFLPAPPAENVFVGDGDFRLIGTEFLRHFVRLGGLRPEHRVLDIGSGIGRMAVPLTQYLDPETASYEGIDPVREGVDWCSETVSPVYPNFRFRHLDIAHDVYNPAGRIKGEELRLPFDDAAFDFILMVSVATHLPAVEIGSYTREIARVLAPGGRLFLSAFVMDESARTQTEGRDARLGFTPAGEGPEWYANPEAPLGAVAFEDGFIDDVLQRAGLAIRRKSLGHWRGRQAAHYQDVFVAEKGGEEA</sequence>
<dbReference type="InterPro" id="IPR029063">
    <property type="entry name" value="SAM-dependent_MTases_sf"/>
</dbReference>
<dbReference type="KEGG" id="kmn:HW532_01450"/>
<evidence type="ECO:0000313" key="3">
    <source>
        <dbReference type="Proteomes" id="UP000593594"/>
    </source>
</evidence>
<feature type="domain" description="Methyltransferase type 11" evidence="1">
    <location>
        <begin position="74"/>
        <end position="190"/>
    </location>
</feature>
<dbReference type="EMBL" id="CP058214">
    <property type="protein sequence ID" value="QPC41511.1"/>
    <property type="molecule type" value="Genomic_DNA"/>
</dbReference>
<gene>
    <name evidence="2" type="ORF">HW532_01450</name>
</gene>
<keyword evidence="2" id="KW-0489">Methyltransferase</keyword>
<dbReference type="GO" id="GO:0032259">
    <property type="term" value="P:methylation"/>
    <property type="evidence" value="ECO:0007669"/>
    <property type="project" value="UniProtKB-KW"/>
</dbReference>
<dbReference type="AlphaFoldDB" id="A0A7S8C187"/>
<protein>
    <submittedName>
        <fullName evidence="2">Class I SAM-dependent methyltransferase</fullName>
    </submittedName>
</protein>
<keyword evidence="2" id="KW-0808">Transferase</keyword>
<dbReference type="Pfam" id="PF08241">
    <property type="entry name" value="Methyltransf_11"/>
    <property type="match status" value="1"/>
</dbReference>
<dbReference type="Proteomes" id="UP000593594">
    <property type="component" value="Chromosome"/>
</dbReference>
<reference evidence="2 3" key="1">
    <citation type="submission" date="2020-06" db="EMBL/GenBank/DDBJ databases">
        <title>Genome sequence of 2 isolates from Red Sea Mangroves.</title>
        <authorList>
            <person name="Sefrji F."/>
            <person name="Michoud G."/>
            <person name="Merlino G."/>
            <person name="Daffonchio D."/>
        </authorList>
    </citation>
    <scope>NUCLEOTIDE SEQUENCE [LARGE SCALE GENOMIC DNA]</scope>
    <source>
        <strain evidence="2 3">R1DC25</strain>
    </source>
</reference>
<proteinExistence type="predicted"/>
<dbReference type="SUPFAM" id="SSF53335">
    <property type="entry name" value="S-adenosyl-L-methionine-dependent methyltransferases"/>
    <property type="match status" value="1"/>
</dbReference>
<dbReference type="InterPro" id="IPR013216">
    <property type="entry name" value="Methyltransf_11"/>
</dbReference>
<dbReference type="Gene3D" id="3.40.50.150">
    <property type="entry name" value="Vaccinia Virus protein VP39"/>
    <property type="match status" value="1"/>
</dbReference>
<evidence type="ECO:0000259" key="1">
    <source>
        <dbReference type="Pfam" id="PF08241"/>
    </source>
</evidence>
<keyword evidence="3" id="KW-1185">Reference proteome</keyword>
<accession>A0A7S8C187</accession>
<dbReference type="PANTHER" id="PTHR43464">
    <property type="entry name" value="METHYLTRANSFERASE"/>
    <property type="match status" value="1"/>
</dbReference>
<dbReference type="RefSeq" id="WP_213162728.1">
    <property type="nucleotide sequence ID" value="NZ_CP058214.1"/>
</dbReference>
<dbReference type="CDD" id="cd02440">
    <property type="entry name" value="AdoMet_MTases"/>
    <property type="match status" value="1"/>
</dbReference>
<evidence type="ECO:0000313" key="2">
    <source>
        <dbReference type="EMBL" id="QPC41511.1"/>
    </source>
</evidence>